<dbReference type="InterPro" id="IPR013249">
    <property type="entry name" value="RNA_pol_sigma70_r4_t2"/>
</dbReference>
<dbReference type="InterPro" id="IPR036388">
    <property type="entry name" value="WH-like_DNA-bd_sf"/>
</dbReference>
<name>A0A094QYQ2_9ZZZZ</name>
<feature type="domain" description="RNA polymerase sigma factor 70 region 4 type 2" evidence="1">
    <location>
        <begin position="7"/>
        <end position="57"/>
    </location>
</feature>
<dbReference type="InterPro" id="IPR013324">
    <property type="entry name" value="RNA_pol_sigma_r3/r4-like"/>
</dbReference>
<dbReference type="SUPFAM" id="SSF88659">
    <property type="entry name" value="Sigma3 and sigma4 domains of RNA polymerase sigma factors"/>
    <property type="match status" value="1"/>
</dbReference>
<reference evidence="2" key="1">
    <citation type="submission" date="2014-05" db="EMBL/GenBank/DDBJ databases">
        <title>Key roles for freshwater Actinobacteria revealed by deep metagenomic sequencing.</title>
        <authorList>
            <person name="Ghai R."/>
            <person name="Mizuno C.M."/>
            <person name="Picazo A."/>
            <person name="Camacho A."/>
            <person name="Rodriguez-Valera F."/>
        </authorList>
    </citation>
    <scope>NUCLEOTIDE SEQUENCE</scope>
</reference>
<dbReference type="Gene3D" id="1.10.10.10">
    <property type="entry name" value="Winged helix-like DNA-binding domain superfamily/Winged helix DNA-binding domain"/>
    <property type="match status" value="1"/>
</dbReference>
<gene>
    <name evidence="2" type="ORF">GM50_4375</name>
</gene>
<comment type="caution">
    <text evidence="2">The sequence shown here is derived from an EMBL/GenBank/DDBJ whole genome shotgun (WGS) entry which is preliminary data.</text>
</comment>
<sequence length="63" mass="6780">MSEPKTLAEVLAALPEEEKIILMMHYLRSMSASEIAQKLGVPERSVAAVIATGKARLSKTLGL</sequence>
<accession>A0A094QYQ2</accession>
<evidence type="ECO:0000313" key="2">
    <source>
        <dbReference type="EMBL" id="KGA19716.1"/>
    </source>
</evidence>
<dbReference type="Pfam" id="PF08281">
    <property type="entry name" value="Sigma70_r4_2"/>
    <property type="match status" value="1"/>
</dbReference>
<protein>
    <recommendedName>
        <fullName evidence="1">RNA polymerase sigma factor 70 region 4 type 2 domain-containing protein</fullName>
    </recommendedName>
</protein>
<dbReference type="EMBL" id="JNSK01000009">
    <property type="protein sequence ID" value="KGA19716.1"/>
    <property type="molecule type" value="Genomic_DNA"/>
</dbReference>
<dbReference type="GO" id="GO:0003677">
    <property type="term" value="F:DNA binding"/>
    <property type="evidence" value="ECO:0007669"/>
    <property type="project" value="InterPro"/>
</dbReference>
<proteinExistence type="predicted"/>
<evidence type="ECO:0000259" key="1">
    <source>
        <dbReference type="Pfam" id="PF08281"/>
    </source>
</evidence>
<dbReference type="GO" id="GO:0016987">
    <property type="term" value="F:sigma factor activity"/>
    <property type="evidence" value="ECO:0007669"/>
    <property type="project" value="InterPro"/>
</dbReference>
<organism evidence="2">
    <name type="scientific">freshwater metagenome</name>
    <dbReference type="NCBI Taxonomy" id="449393"/>
    <lineage>
        <taxon>unclassified sequences</taxon>
        <taxon>metagenomes</taxon>
        <taxon>ecological metagenomes</taxon>
    </lineage>
</organism>
<dbReference type="GO" id="GO:0006352">
    <property type="term" value="P:DNA-templated transcription initiation"/>
    <property type="evidence" value="ECO:0007669"/>
    <property type="project" value="InterPro"/>
</dbReference>
<dbReference type="AlphaFoldDB" id="A0A094QYQ2"/>